<organism evidence="3 4">
    <name type="scientific">Agrocybe chaxingu</name>
    <dbReference type="NCBI Taxonomy" id="84603"/>
    <lineage>
        <taxon>Eukaryota</taxon>
        <taxon>Fungi</taxon>
        <taxon>Dikarya</taxon>
        <taxon>Basidiomycota</taxon>
        <taxon>Agaricomycotina</taxon>
        <taxon>Agaricomycetes</taxon>
        <taxon>Agaricomycetidae</taxon>
        <taxon>Agaricales</taxon>
        <taxon>Agaricineae</taxon>
        <taxon>Strophariaceae</taxon>
        <taxon>Agrocybe</taxon>
    </lineage>
</organism>
<evidence type="ECO:0000259" key="2">
    <source>
        <dbReference type="Pfam" id="PF21762"/>
    </source>
</evidence>
<feature type="domain" description="Gfd2/YDR514C-like C-terminal" evidence="2">
    <location>
        <begin position="47"/>
        <end position="181"/>
    </location>
</feature>
<dbReference type="InterPro" id="IPR040151">
    <property type="entry name" value="Gfd2/YDR514C-like"/>
</dbReference>
<feature type="compositionally biased region" description="Polar residues" evidence="1">
    <location>
        <begin position="453"/>
        <end position="462"/>
    </location>
</feature>
<sequence length="496" mass="53546">MRHVSDYSTYRKLHSTLPAAVLSALKARVRAGEPKTIKEIWDRRDKTFLALDFKWNERNEKSVLEWGYAAVRCGHLEALGHWPPNPDGNYRKGHYIVAEYVDKVTNKYLLNYPWQFGDSQVAPKAKLPQIIQAVISSMSSPDSETTPNHLVLVGHNIHGNLARLDDMKFKLPHNMLVIDTMVYERSLYASGHRGTMPDPSPSSKADGGSKIRVSGSQLSFDSLLWSLTIPFGSAPSPLGPGSNSDSTDSNSSASPAPGGKHPISETIHPPQLQHHQHHQHHQHQHPVVLPQCTVHNAGNTAVLCLFALQKLLEPAGTAVPSIKRGRLSSSGFAGQNVNAMAAAARMSGMMGMGMGVPVPMMMNGMPMINAMPVNNSRMSMMIPKANDSATSAATPMINVNGSSAALPLPFPSSPGMQHPPRPSVRPSSYDLAAEFGAMSSDRRNGNRSGGENAETNRPSSAYLTAPGRGEKASKRFHSFSGGLTLGGSTSHPKVEK</sequence>
<dbReference type="Proteomes" id="UP001148786">
    <property type="component" value="Unassembled WGS sequence"/>
</dbReference>
<feature type="region of interest" description="Disordered" evidence="1">
    <location>
        <begin position="408"/>
        <end position="496"/>
    </location>
</feature>
<dbReference type="PANTHER" id="PTHR28083">
    <property type="entry name" value="GOOD FOR FULL DBP5 ACTIVITY PROTEIN 2"/>
    <property type="match status" value="1"/>
</dbReference>
<evidence type="ECO:0000256" key="1">
    <source>
        <dbReference type="SAM" id="MobiDB-lite"/>
    </source>
</evidence>
<name>A0A9W8N1S4_9AGAR</name>
<feature type="compositionally biased region" description="Low complexity" evidence="1">
    <location>
        <begin position="242"/>
        <end position="257"/>
    </location>
</feature>
<feature type="compositionally biased region" description="Pro residues" evidence="1">
    <location>
        <begin position="408"/>
        <end position="423"/>
    </location>
</feature>
<dbReference type="OrthoDB" id="5953249at2759"/>
<comment type="caution">
    <text evidence="3">The sequence shown here is derived from an EMBL/GenBank/DDBJ whole genome shotgun (WGS) entry which is preliminary data.</text>
</comment>
<evidence type="ECO:0000313" key="3">
    <source>
        <dbReference type="EMBL" id="KAJ3517400.1"/>
    </source>
</evidence>
<feature type="region of interest" description="Disordered" evidence="1">
    <location>
        <begin position="192"/>
        <end position="212"/>
    </location>
</feature>
<reference evidence="3" key="1">
    <citation type="submission" date="2022-07" db="EMBL/GenBank/DDBJ databases">
        <title>Genome Sequence of Agrocybe chaxingu.</title>
        <authorList>
            <person name="Buettner E."/>
        </authorList>
    </citation>
    <scope>NUCLEOTIDE SEQUENCE</scope>
    <source>
        <strain evidence="3">MP-N11</strain>
    </source>
</reference>
<accession>A0A9W8N1S4</accession>
<feature type="compositionally biased region" description="Low complexity" evidence="1">
    <location>
        <begin position="478"/>
        <end position="496"/>
    </location>
</feature>
<keyword evidence="4" id="KW-1185">Reference proteome</keyword>
<proteinExistence type="predicted"/>
<dbReference type="Pfam" id="PF21762">
    <property type="entry name" value="DEDDh_C"/>
    <property type="match status" value="1"/>
</dbReference>
<evidence type="ECO:0000313" key="4">
    <source>
        <dbReference type="Proteomes" id="UP001148786"/>
    </source>
</evidence>
<protein>
    <recommendedName>
        <fullName evidence="2">Gfd2/YDR514C-like C-terminal domain-containing protein</fullName>
    </recommendedName>
</protein>
<dbReference type="EMBL" id="JANKHO010000020">
    <property type="protein sequence ID" value="KAJ3517400.1"/>
    <property type="molecule type" value="Genomic_DNA"/>
</dbReference>
<dbReference type="GO" id="GO:0005634">
    <property type="term" value="C:nucleus"/>
    <property type="evidence" value="ECO:0007669"/>
    <property type="project" value="TreeGrafter"/>
</dbReference>
<dbReference type="InterPro" id="IPR048519">
    <property type="entry name" value="Gfd2/YDR514C-like_C"/>
</dbReference>
<gene>
    <name evidence="3" type="ORF">NLJ89_g530</name>
</gene>
<dbReference type="AlphaFoldDB" id="A0A9W8N1S4"/>
<feature type="region of interest" description="Disordered" evidence="1">
    <location>
        <begin position="236"/>
        <end position="286"/>
    </location>
</feature>
<dbReference type="PANTHER" id="PTHR28083:SF1">
    <property type="entry name" value="GOOD FOR FULL DBP5 ACTIVITY PROTEIN 2"/>
    <property type="match status" value="1"/>
</dbReference>
<feature type="compositionally biased region" description="Basic residues" evidence="1">
    <location>
        <begin position="274"/>
        <end position="284"/>
    </location>
</feature>